<dbReference type="InterPro" id="IPR036365">
    <property type="entry name" value="PGBD-like_sf"/>
</dbReference>
<organism evidence="3 4">
    <name type="scientific">Cylindrospermopsis raciborskii CENA303</name>
    <dbReference type="NCBI Taxonomy" id="1170769"/>
    <lineage>
        <taxon>Bacteria</taxon>
        <taxon>Bacillati</taxon>
        <taxon>Cyanobacteriota</taxon>
        <taxon>Cyanophyceae</taxon>
        <taxon>Nostocales</taxon>
        <taxon>Aphanizomenonaceae</taxon>
        <taxon>Cylindrospermopsis</taxon>
    </lineage>
</organism>
<reference evidence="4" key="1">
    <citation type="submission" date="2017-04" db="EMBL/GenBank/DDBJ databases">
        <authorList>
            <person name="Abreu V.A."/>
            <person name="Popin R.V."/>
            <person name="Rigonato J."/>
            <person name="Andreote A.P."/>
            <person name="Schaker P.C."/>
            <person name="Hoff-Risseti C."/>
            <person name="Alvarenga D.O."/>
            <person name="Varani A.M."/>
            <person name="Fiore M.F."/>
        </authorList>
    </citation>
    <scope>NUCLEOTIDE SEQUENCE [LARGE SCALE GENOMIC DNA]</scope>
    <source>
        <strain evidence="4">CENA303</strain>
    </source>
</reference>
<evidence type="ECO:0000259" key="2">
    <source>
        <dbReference type="Pfam" id="PF01471"/>
    </source>
</evidence>
<proteinExistence type="predicted"/>
<dbReference type="AlphaFoldDB" id="A0A1X4G342"/>
<gene>
    <name evidence="3" type="ORF">B7O87_15470</name>
</gene>
<evidence type="ECO:0000256" key="1">
    <source>
        <dbReference type="SAM" id="MobiDB-lite"/>
    </source>
</evidence>
<feature type="domain" description="Peptidoglycan binding-like" evidence="2">
    <location>
        <begin position="144"/>
        <end position="198"/>
    </location>
</feature>
<dbReference type="EMBL" id="NBYN01000074">
    <property type="protein sequence ID" value="OSO87076.1"/>
    <property type="molecule type" value="Genomic_DNA"/>
</dbReference>
<dbReference type="Gene3D" id="1.10.101.10">
    <property type="entry name" value="PGBD-like superfamily/PGBD"/>
    <property type="match status" value="1"/>
</dbReference>
<sequence>MTEIGMLIIGVFNNKQTNLPHLPNERLLKGENAQYEQKNSHFPPLPDGITSRMAAPEFITVGITEKIAIPRTVRKGLMGKSEGRVGILDPYKWQQASKRPVKRQSPPRFQLADRSNLPKKRFPSRDYLAYNSPQMPTLRFGDSGLAIRVLQRLLISNGYNVRVDGVFGPLTETAIKAFQSQRDLSVDGIVGPNTWYQLCSV</sequence>
<protein>
    <submittedName>
        <fullName evidence="3">Peptidoglycan-binding protein</fullName>
    </submittedName>
</protein>
<name>A0A1X4G342_9CYAN</name>
<dbReference type="InterPro" id="IPR036366">
    <property type="entry name" value="PGBDSf"/>
</dbReference>
<evidence type="ECO:0000313" key="4">
    <source>
        <dbReference type="Proteomes" id="UP000192997"/>
    </source>
</evidence>
<accession>A0A1X4G342</accession>
<dbReference type="SUPFAM" id="SSF47090">
    <property type="entry name" value="PGBD-like"/>
    <property type="match status" value="1"/>
</dbReference>
<dbReference type="RefSeq" id="WP_085729268.1">
    <property type="nucleotide sequence ID" value="NZ_NBYN01000074.1"/>
</dbReference>
<evidence type="ECO:0000313" key="3">
    <source>
        <dbReference type="EMBL" id="OSO87076.1"/>
    </source>
</evidence>
<feature type="region of interest" description="Disordered" evidence="1">
    <location>
        <begin position="96"/>
        <end position="120"/>
    </location>
</feature>
<comment type="caution">
    <text evidence="3">The sequence shown here is derived from an EMBL/GenBank/DDBJ whole genome shotgun (WGS) entry which is preliminary data.</text>
</comment>
<dbReference type="Pfam" id="PF01471">
    <property type="entry name" value="PG_binding_1"/>
    <property type="match status" value="1"/>
</dbReference>
<dbReference type="Proteomes" id="UP000192997">
    <property type="component" value="Unassembled WGS sequence"/>
</dbReference>
<dbReference type="InterPro" id="IPR002477">
    <property type="entry name" value="Peptidoglycan-bd-like"/>
</dbReference>